<evidence type="ECO:0000313" key="2">
    <source>
        <dbReference type="Proteomes" id="UP000006272"/>
    </source>
</evidence>
<organism evidence="1 2">
    <name type="scientific">Solidesulfovibrio magneticus str. Maddingley MBC34</name>
    <dbReference type="NCBI Taxonomy" id="1206767"/>
    <lineage>
        <taxon>Bacteria</taxon>
        <taxon>Pseudomonadati</taxon>
        <taxon>Thermodesulfobacteriota</taxon>
        <taxon>Desulfovibrionia</taxon>
        <taxon>Desulfovibrionales</taxon>
        <taxon>Desulfovibrionaceae</taxon>
        <taxon>Solidesulfovibrio</taxon>
    </lineage>
</organism>
<accession>K6H8Z9</accession>
<proteinExistence type="predicted"/>
<evidence type="ECO:0000313" key="1">
    <source>
        <dbReference type="EMBL" id="EKO38968.1"/>
    </source>
</evidence>
<dbReference type="EMBL" id="ALAO01000186">
    <property type="protein sequence ID" value="EKO38968.1"/>
    <property type="molecule type" value="Genomic_DNA"/>
</dbReference>
<dbReference type="AlphaFoldDB" id="K6H8Z9"/>
<reference evidence="1 2" key="1">
    <citation type="submission" date="2012-07" db="EMBL/GenBank/DDBJ databases">
        <title>Draft genome sequence of Desulfovibrio magneticus str. Maddingley MBC34 obtained from a metagenomic sequence of a methanogenic enrichment isolated from coal-seam formation water in Victoria, Australia.</title>
        <authorList>
            <person name="Greenfield P."/>
            <person name="Hendry P."/>
            <person name="Li D."/>
            <person name="Rosewarne C.P."/>
            <person name="Tran-Dinh N."/>
            <person name="Elbourne L.D.H."/>
            <person name="Paulsen I.T."/>
            <person name="Midgley D.J."/>
        </authorList>
    </citation>
    <scope>NUCLEOTIDE SEQUENCE [LARGE SCALE GENOMIC DNA]</scope>
    <source>
        <strain evidence="2">Maddingley MBC34</strain>
    </source>
</reference>
<protein>
    <submittedName>
        <fullName evidence="1">Uncharacterized protein</fullName>
    </submittedName>
</protein>
<gene>
    <name evidence="1" type="ORF">B193_2325</name>
</gene>
<comment type="caution">
    <text evidence="1">The sequence shown here is derived from an EMBL/GenBank/DDBJ whole genome shotgun (WGS) entry which is preliminary data.</text>
</comment>
<name>K6H8Z9_9BACT</name>
<dbReference type="Proteomes" id="UP000006272">
    <property type="component" value="Unassembled WGS sequence"/>
</dbReference>
<sequence>MWDTAPASAMSAEIMARWAGASAVVRAACPVAPKRSPDFVFSTK</sequence>